<sequence>MNAEVMKSFLVSLGFDVDESGQRKFETTLTGVTANALKAGTAIEAAALSVVAFTAKIASGLDELFWASQRTGASVQGIKEVGYAVSQVGGDANAARTSLENLARFLRNNPGAEGFLNRLGVQTRDASGRMRDMSQVFADAGRQLSKMPYYRANQYAQMLGIDENTLMAMRRGLGQYQGEYSAMAKAIGFNADRAAESSNRFMTSLKSFGTLAGLARDKIGSGLADGLADSLDTLRKRVMDNFPKIEAVITRGVKGILRLADIINHLVFRLIQGADALARWWSSLSKSTRDLIKLLGALTVALRLMNTAFWMSPIGIITALAGAIALLWDDYQTWKEGGKSLIDWGKWKPQIDTAMKALAELQQSITALKDALLTLLGIDPKTWSLKWDFENFITQMGELGKMLNMIADLLNAINEGRWGDAAKIGQQLLKQGSEKPAAQSGVTSSADETAAWIADKTGFDPRSIGHTVRRWMGLDLVEAPERPSQTAQGTPPVALDIPGNAPRGIRNNNPGNLNYVGQQGATLERPGGRFARFESAFDGLRALGRQLLRYFDGKTTGRRLQSVRDIISTWAPASDNNNTAAYIAQIARHLNVAPDAALNLRDPETLSRLMNGIIRHENGANPYQRELVAAAANSATGRGAEVNQSNTYHIYGGGDPRLVASEVERRQVSANSMALRNQQTKVG</sequence>
<dbReference type="EMBL" id="CP040428">
    <property type="protein sequence ID" value="QCT20842.1"/>
    <property type="molecule type" value="Genomic_DNA"/>
</dbReference>
<reference evidence="1 2" key="1">
    <citation type="submission" date="2019-05" db="EMBL/GenBank/DDBJ databases">
        <title>Complete genome sequence of Izhakiella calystegiae KSNA2, an endophyte isolated from beach morning glory (Calystegia soldanella).</title>
        <authorList>
            <person name="Jiang L."/>
            <person name="Jeong J.C."/>
            <person name="Kim C.Y."/>
            <person name="Kim D.H."/>
            <person name="Kim S.W."/>
            <person name="Lee j."/>
        </authorList>
    </citation>
    <scope>NUCLEOTIDE SEQUENCE [LARGE SCALE GENOMIC DNA]</scope>
    <source>
        <strain evidence="1 2">KSNA2</strain>
    </source>
</reference>
<evidence type="ECO:0000313" key="2">
    <source>
        <dbReference type="Proteomes" id="UP000302163"/>
    </source>
</evidence>
<organism evidence="1 2">
    <name type="scientific">Jejubacter calystegiae</name>
    <dbReference type="NCBI Taxonomy" id="2579935"/>
    <lineage>
        <taxon>Bacteria</taxon>
        <taxon>Pseudomonadati</taxon>
        <taxon>Pseudomonadota</taxon>
        <taxon>Gammaproteobacteria</taxon>
        <taxon>Enterobacterales</taxon>
        <taxon>Enterobacteriaceae</taxon>
        <taxon>Jejubacter</taxon>
    </lineage>
</organism>
<gene>
    <name evidence="1" type="ORF">FEM41_14900</name>
</gene>
<name>A0A4P8YQ68_9ENTR</name>
<evidence type="ECO:0000313" key="1">
    <source>
        <dbReference type="EMBL" id="QCT20842.1"/>
    </source>
</evidence>
<dbReference type="AlphaFoldDB" id="A0A4P8YQ68"/>
<keyword evidence="2" id="KW-1185">Reference proteome</keyword>
<dbReference type="OrthoDB" id="8019720at2"/>
<dbReference type="RefSeq" id="WP_138096827.1">
    <property type="nucleotide sequence ID" value="NZ_CP040428.1"/>
</dbReference>
<accession>A0A4P8YQ68</accession>
<dbReference type="KEGG" id="izh:FEM41_14900"/>
<protein>
    <submittedName>
        <fullName evidence="1">Lytic transglycosylase</fullName>
    </submittedName>
</protein>
<proteinExistence type="predicted"/>
<dbReference type="Proteomes" id="UP000302163">
    <property type="component" value="Chromosome"/>
</dbReference>